<dbReference type="EMBL" id="JASJQH010004081">
    <property type="protein sequence ID" value="KAK9759429.1"/>
    <property type="molecule type" value="Genomic_DNA"/>
</dbReference>
<feature type="non-terminal residue" evidence="1">
    <location>
        <position position="1"/>
    </location>
</feature>
<dbReference type="Proteomes" id="UP001479436">
    <property type="component" value="Unassembled WGS sequence"/>
</dbReference>
<sequence>ETKVVILNHQRIKILLRVTKVKPIPTLDATLIEGASVLGRPECLRLVLMEELSNKYVPKVLSAKQIAEISFVLGH</sequence>
<evidence type="ECO:0000313" key="2">
    <source>
        <dbReference type="Proteomes" id="UP001479436"/>
    </source>
</evidence>
<gene>
    <name evidence="1" type="ORF">K7432_017629</name>
</gene>
<accession>A0ABR2WD47</accession>
<reference evidence="1 2" key="1">
    <citation type="submission" date="2023-04" db="EMBL/GenBank/DDBJ databases">
        <title>Genome of Basidiobolus ranarum AG-B5.</title>
        <authorList>
            <person name="Stajich J.E."/>
            <person name="Carter-House D."/>
            <person name="Gryganskyi A."/>
        </authorList>
    </citation>
    <scope>NUCLEOTIDE SEQUENCE [LARGE SCALE GENOMIC DNA]</scope>
    <source>
        <strain evidence="1 2">AG-B5</strain>
    </source>
</reference>
<organism evidence="1 2">
    <name type="scientific">Basidiobolus ranarum</name>
    <dbReference type="NCBI Taxonomy" id="34480"/>
    <lineage>
        <taxon>Eukaryota</taxon>
        <taxon>Fungi</taxon>
        <taxon>Fungi incertae sedis</taxon>
        <taxon>Zoopagomycota</taxon>
        <taxon>Entomophthoromycotina</taxon>
        <taxon>Basidiobolomycetes</taxon>
        <taxon>Basidiobolales</taxon>
        <taxon>Basidiobolaceae</taxon>
        <taxon>Basidiobolus</taxon>
    </lineage>
</organism>
<comment type="caution">
    <text evidence="1">The sequence shown here is derived from an EMBL/GenBank/DDBJ whole genome shotgun (WGS) entry which is preliminary data.</text>
</comment>
<keyword evidence="2" id="KW-1185">Reference proteome</keyword>
<feature type="non-terminal residue" evidence="1">
    <location>
        <position position="75"/>
    </location>
</feature>
<proteinExistence type="predicted"/>
<evidence type="ECO:0000313" key="1">
    <source>
        <dbReference type="EMBL" id="KAK9759429.1"/>
    </source>
</evidence>
<protein>
    <submittedName>
        <fullName evidence="1">Uncharacterized protein</fullName>
    </submittedName>
</protein>
<name>A0ABR2WD47_9FUNG</name>